<keyword evidence="4 7" id="KW-0812">Transmembrane</keyword>
<reference evidence="10 11" key="1">
    <citation type="journal article" date="2019" name="Int. J. Syst. Evol. Microbiol.">
        <title>The Global Catalogue of Microorganisms (GCM) 10K type strain sequencing project: providing services to taxonomists for standard genome sequencing and annotation.</title>
        <authorList>
            <consortium name="The Broad Institute Genomics Platform"/>
            <consortium name="The Broad Institute Genome Sequencing Center for Infectious Disease"/>
            <person name="Wu L."/>
            <person name="Ma J."/>
        </authorList>
    </citation>
    <scope>NUCLEOTIDE SEQUENCE [LARGE SCALE GENOMIC DNA]</scope>
    <source>
        <strain evidence="10 11">JCM 12662</strain>
    </source>
</reference>
<protein>
    <submittedName>
        <fullName evidence="10">ABC transporter permease subunit</fullName>
    </submittedName>
</protein>
<keyword evidence="6 7" id="KW-0472">Membrane</keyword>
<comment type="similarity">
    <text evidence="7">Belongs to the binding-protein-dependent transport system permease family.</text>
</comment>
<feature type="transmembrane region" description="Helical" evidence="7">
    <location>
        <begin position="239"/>
        <end position="260"/>
    </location>
</feature>
<dbReference type="PANTHER" id="PTHR43227:SF11">
    <property type="entry name" value="BLL4140 PROTEIN"/>
    <property type="match status" value="1"/>
</dbReference>
<dbReference type="Proteomes" id="UP001501166">
    <property type="component" value="Unassembled WGS sequence"/>
</dbReference>
<dbReference type="CDD" id="cd06261">
    <property type="entry name" value="TM_PBP2"/>
    <property type="match status" value="1"/>
</dbReference>
<keyword evidence="11" id="KW-1185">Reference proteome</keyword>
<evidence type="ECO:0000256" key="4">
    <source>
        <dbReference type="ARBA" id="ARBA00022692"/>
    </source>
</evidence>
<dbReference type="PROSITE" id="PS50928">
    <property type="entry name" value="ABC_TM1"/>
    <property type="match status" value="1"/>
</dbReference>
<keyword evidence="2 7" id="KW-0813">Transport</keyword>
<evidence type="ECO:0000256" key="8">
    <source>
        <dbReference type="SAM" id="MobiDB-lite"/>
    </source>
</evidence>
<gene>
    <name evidence="10" type="ORF">GCM10008932_17550</name>
</gene>
<feature type="domain" description="ABC transmembrane type-1" evidence="9">
    <location>
        <begin position="98"/>
        <end position="313"/>
    </location>
</feature>
<comment type="subcellular location">
    <subcellularLocation>
        <location evidence="1 7">Cell membrane</location>
        <topology evidence="1 7">Multi-pass membrane protein</topology>
    </subcellularLocation>
</comment>
<evidence type="ECO:0000259" key="9">
    <source>
        <dbReference type="PROSITE" id="PS50928"/>
    </source>
</evidence>
<keyword evidence="3" id="KW-1003">Cell membrane</keyword>
<proteinExistence type="inferred from homology"/>
<evidence type="ECO:0000256" key="6">
    <source>
        <dbReference type="ARBA" id="ARBA00023136"/>
    </source>
</evidence>
<evidence type="ECO:0000256" key="2">
    <source>
        <dbReference type="ARBA" id="ARBA00022448"/>
    </source>
</evidence>
<organism evidence="10 11">
    <name type="scientific">Alkalibacterium iburiense</name>
    <dbReference type="NCBI Taxonomy" id="290589"/>
    <lineage>
        <taxon>Bacteria</taxon>
        <taxon>Bacillati</taxon>
        <taxon>Bacillota</taxon>
        <taxon>Bacilli</taxon>
        <taxon>Lactobacillales</taxon>
        <taxon>Carnobacteriaceae</taxon>
        <taxon>Alkalibacterium</taxon>
    </lineage>
</organism>
<evidence type="ECO:0000313" key="11">
    <source>
        <dbReference type="Proteomes" id="UP001501166"/>
    </source>
</evidence>
<evidence type="ECO:0000256" key="3">
    <source>
        <dbReference type="ARBA" id="ARBA00022475"/>
    </source>
</evidence>
<evidence type="ECO:0000256" key="7">
    <source>
        <dbReference type="RuleBase" id="RU363032"/>
    </source>
</evidence>
<evidence type="ECO:0000256" key="5">
    <source>
        <dbReference type="ARBA" id="ARBA00022989"/>
    </source>
</evidence>
<dbReference type="EMBL" id="BAAACW010000110">
    <property type="protein sequence ID" value="GAA0365843.1"/>
    <property type="molecule type" value="Genomic_DNA"/>
</dbReference>
<feature type="transmembrane region" description="Helical" evidence="7">
    <location>
        <begin position="294"/>
        <end position="317"/>
    </location>
</feature>
<name>A0ABN0XJI5_9LACT</name>
<dbReference type="SUPFAM" id="SSF161098">
    <property type="entry name" value="MetI-like"/>
    <property type="match status" value="1"/>
</dbReference>
<feature type="region of interest" description="Disordered" evidence="8">
    <location>
        <begin position="1"/>
        <end position="25"/>
    </location>
</feature>
<feature type="transmembrane region" description="Helical" evidence="7">
    <location>
        <begin position="102"/>
        <end position="122"/>
    </location>
</feature>
<accession>A0ABN0XJI5</accession>
<feature type="transmembrane region" description="Helical" evidence="7">
    <location>
        <begin position="134"/>
        <end position="155"/>
    </location>
</feature>
<feature type="transmembrane region" description="Helical" evidence="7">
    <location>
        <begin position="199"/>
        <end position="218"/>
    </location>
</feature>
<dbReference type="PANTHER" id="PTHR43227">
    <property type="entry name" value="BLL4140 PROTEIN"/>
    <property type="match status" value="1"/>
</dbReference>
<dbReference type="InterPro" id="IPR000515">
    <property type="entry name" value="MetI-like"/>
</dbReference>
<dbReference type="Pfam" id="PF00528">
    <property type="entry name" value="BPD_transp_1"/>
    <property type="match status" value="1"/>
</dbReference>
<keyword evidence="5 7" id="KW-1133">Transmembrane helix</keyword>
<evidence type="ECO:0000313" key="10">
    <source>
        <dbReference type="EMBL" id="GAA0365843.1"/>
    </source>
</evidence>
<dbReference type="RefSeq" id="WP_343755772.1">
    <property type="nucleotide sequence ID" value="NZ_BAAACW010000110.1"/>
</dbReference>
<sequence length="326" mass="36937">MREAVKTGAVMDEVSDSPKDKRRMKSENFKRKLKRNWPFLLMLAIPLTFLAIFSYGPMYGLLVAFKNYSPGLGIWGSPWNNFAHFERMFSDFTFTRALKNTIIISLLKLVFSFPASILLALLLNEVKNMKFKKITQVISYLPYFMSWVIVASMVIEVFSPQRGIVNAIINMFGGEPIHFLSSRTWFVPILIASDIWKEIGYGAIIYLAAMTGVNPSLYEAADLDGATRIQKMRNVTIPTIMPIILTMFLLRLGTILNAGFDQILNLYNPSVYGVADIIDTYVYRVGLIDFNFDYATAVGLFKNIIGLVLIVGSNWLVKKKTDMNVL</sequence>
<evidence type="ECO:0000256" key="1">
    <source>
        <dbReference type="ARBA" id="ARBA00004651"/>
    </source>
</evidence>
<feature type="transmembrane region" description="Helical" evidence="7">
    <location>
        <begin position="39"/>
        <end position="62"/>
    </location>
</feature>
<comment type="caution">
    <text evidence="10">The sequence shown here is derived from an EMBL/GenBank/DDBJ whole genome shotgun (WGS) entry which is preliminary data.</text>
</comment>
<dbReference type="InterPro" id="IPR050809">
    <property type="entry name" value="UgpAE/MalFG_permease"/>
</dbReference>
<dbReference type="InterPro" id="IPR035906">
    <property type="entry name" value="MetI-like_sf"/>
</dbReference>
<dbReference type="Gene3D" id="1.10.3720.10">
    <property type="entry name" value="MetI-like"/>
    <property type="match status" value="1"/>
</dbReference>